<dbReference type="Proteomes" id="UP000789759">
    <property type="component" value="Unassembled WGS sequence"/>
</dbReference>
<evidence type="ECO:0000313" key="3">
    <source>
        <dbReference type="Proteomes" id="UP000789759"/>
    </source>
</evidence>
<sequence>MKQPINITNECMMVEDSSENEGNESTGPSYFSENYDYESIGGSGSESDSKADSEFEYICNNNSNTEITTVLEDPIQKSFEKSCNSPVEKPYYSTGIYPIICYQCGSKETHKPEEKLERPLC</sequence>
<accession>A0A9N9NJW2</accession>
<reference evidence="2" key="1">
    <citation type="submission" date="2021-06" db="EMBL/GenBank/DDBJ databases">
        <authorList>
            <person name="Kallberg Y."/>
            <person name="Tangrot J."/>
            <person name="Rosling A."/>
        </authorList>
    </citation>
    <scope>NUCLEOTIDE SEQUENCE</scope>
    <source>
        <strain evidence="2">FL966</strain>
    </source>
</reference>
<feature type="compositionally biased region" description="Polar residues" evidence="1">
    <location>
        <begin position="23"/>
        <end position="32"/>
    </location>
</feature>
<dbReference type="EMBL" id="CAJVQA010015604">
    <property type="protein sequence ID" value="CAG8738200.1"/>
    <property type="molecule type" value="Genomic_DNA"/>
</dbReference>
<comment type="caution">
    <text evidence="2">The sequence shown here is derived from an EMBL/GenBank/DDBJ whole genome shotgun (WGS) entry which is preliminary data.</text>
</comment>
<feature type="region of interest" description="Disordered" evidence="1">
    <location>
        <begin position="1"/>
        <end position="51"/>
    </location>
</feature>
<feature type="non-terminal residue" evidence="2">
    <location>
        <position position="121"/>
    </location>
</feature>
<evidence type="ECO:0000313" key="2">
    <source>
        <dbReference type="EMBL" id="CAG8738200.1"/>
    </source>
</evidence>
<dbReference type="OrthoDB" id="2440780at2759"/>
<evidence type="ECO:0000256" key="1">
    <source>
        <dbReference type="SAM" id="MobiDB-lite"/>
    </source>
</evidence>
<dbReference type="AlphaFoldDB" id="A0A9N9NJW2"/>
<gene>
    <name evidence="2" type="ORF">CPELLU_LOCUS13931</name>
</gene>
<proteinExistence type="predicted"/>
<organism evidence="2 3">
    <name type="scientific">Cetraspora pellucida</name>
    <dbReference type="NCBI Taxonomy" id="1433469"/>
    <lineage>
        <taxon>Eukaryota</taxon>
        <taxon>Fungi</taxon>
        <taxon>Fungi incertae sedis</taxon>
        <taxon>Mucoromycota</taxon>
        <taxon>Glomeromycotina</taxon>
        <taxon>Glomeromycetes</taxon>
        <taxon>Diversisporales</taxon>
        <taxon>Gigasporaceae</taxon>
        <taxon>Cetraspora</taxon>
    </lineage>
</organism>
<name>A0A9N9NJW2_9GLOM</name>
<protein>
    <submittedName>
        <fullName evidence="2">3690_t:CDS:1</fullName>
    </submittedName>
</protein>
<keyword evidence="3" id="KW-1185">Reference proteome</keyword>